<dbReference type="AlphaFoldDB" id="A0A4R4IM03"/>
<dbReference type="RefSeq" id="WP_132356518.1">
    <property type="nucleotide sequence ID" value="NZ_CAWOJO010000157.1"/>
</dbReference>
<sequence length="137" mass="15795">MSDNKRHVHAGAMLEYALDALKTNEPWKLWELSSRHQNYWESLASHPAWIVNVEYRRKPEMIAIGKVSFPKPINEAPPVNTLCYVVAIHSDMNILNNNWHNNSVVLNTYLKRGLIHLTEDAAQQHLDALIKINKGEF</sequence>
<accession>A0A4R4IM03</accession>
<dbReference type="Proteomes" id="UP000295598">
    <property type="component" value="Unassembled WGS sequence"/>
</dbReference>
<evidence type="ECO:0000313" key="1">
    <source>
        <dbReference type="EMBL" id="TDB41251.1"/>
    </source>
</evidence>
<gene>
    <name evidence="1" type="ORF">C5467_24605</name>
</gene>
<proteinExistence type="predicted"/>
<protein>
    <submittedName>
        <fullName evidence="1">Uncharacterized protein</fullName>
    </submittedName>
</protein>
<name>A0A4R4IM03_9GAMM</name>
<dbReference type="EMBL" id="PUJY01000157">
    <property type="protein sequence ID" value="TDB41251.1"/>
    <property type="molecule type" value="Genomic_DNA"/>
</dbReference>
<evidence type="ECO:0000313" key="2">
    <source>
        <dbReference type="Proteomes" id="UP000295598"/>
    </source>
</evidence>
<organism evidence="1 2">
    <name type="scientific">Photorhabdus khanii subsp. guanajuatensis</name>
    <dbReference type="NCBI Taxonomy" id="2100166"/>
    <lineage>
        <taxon>Bacteria</taxon>
        <taxon>Pseudomonadati</taxon>
        <taxon>Pseudomonadota</taxon>
        <taxon>Gammaproteobacteria</taxon>
        <taxon>Enterobacterales</taxon>
        <taxon>Morganellaceae</taxon>
        <taxon>Photorhabdus</taxon>
    </lineage>
</organism>
<comment type="caution">
    <text evidence="1">The sequence shown here is derived from an EMBL/GenBank/DDBJ whole genome shotgun (WGS) entry which is preliminary data.</text>
</comment>
<reference evidence="1 2" key="1">
    <citation type="journal article" date="2019" name="Int. J. Syst. Evol. Microbiol.">
        <title>Photorhabdus khanii subsp. guanajuatensis subsp. nov., isolated from Heterorhabditis atacamensis, and Photorhabdus luminescens subsp. mexicana subsp. nov., isolated from Heterorhabditis mexicana entomopathogenic nematodes.</title>
        <authorList>
            <person name="Machado R.A.R."/>
            <person name="Bruno P."/>
            <person name="Arce C.C.M."/>
            <person name="Liechti N."/>
            <person name="Kohler A."/>
            <person name="Bernal J."/>
            <person name="Bruggmann R."/>
            <person name="Turlings T.C.J."/>
        </authorList>
    </citation>
    <scope>NUCLEOTIDE SEQUENCE [LARGE SCALE GENOMIC DNA]</scope>
    <source>
        <strain evidence="1 2">MEX20-17</strain>
    </source>
</reference>